<dbReference type="EMBL" id="WIXO01000001">
    <property type="protein sequence ID" value="MTE21444.1"/>
    <property type="molecule type" value="Genomic_DNA"/>
</dbReference>
<evidence type="ECO:0000256" key="1">
    <source>
        <dbReference type="ARBA" id="ARBA00001968"/>
    </source>
</evidence>
<comment type="caution">
    <text evidence="4">The sequence shown here is derived from an EMBL/GenBank/DDBJ whole genome shotgun (WGS) entry which is preliminary data.</text>
</comment>
<evidence type="ECO:0000256" key="2">
    <source>
        <dbReference type="ARBA" id="ARBA00022723"/>
    </source>
</evidence>
<evidence type="ECO:0000259" key="3">
    <source>
        <dbReference type="Pfam" id="PF13359"/>
    </source>
</evidence>
<dbReference type="Pfam" id="PF13359">
    <property type="entry name" value="DDE_Tnp_4"/>
    <property type="match status" value="1"/>
</dbReference>
<gene>
    <name evidence="4" type="ORF">F0L17_20480</name>
</gene>
<evidence type="ECO:0000313" key="5">
    <source>
        <dbReference type="Proteomes" id="UP000473014"/>
    </source>
</evidence>
<dbReference type="AlphaFoldDB" id="A0A6G2BGW0"/>
<reference evidence="4 5" key="1">
    <citation type="submission" date="2019-11" db="EMBL/GenBank/DDBJ databases">
        <authorList>
            <person name="Yuan L."/>
        </authorList>
    </citation>
    <scope>NUCLEOTIDE SEQUENCE [LARGE SCALE GENOMIC DNA]</scope>
    <source>
        <strain evidence="4 5">TRM43335</strain>
    </source>
</reference>
<keyword evidence="2" id="KW-0479">Metal-binding</keyword>
<keyword evidence="5" id="KW-1185">Reference proteome</keyword>
<protein>
    <submittedName>
        <fullName evidence="4">Transposase</fullName>
    </submittedName>
</protein>
<evidence type="ECO:0000313" key="4">
    <source>
        <dbReference type="EMBL" id="MTE21444.1"/>
    </source>
</evidence>
<dbReference type="Proteomes" id="UP000473014">
    <property type="component" value="Unassembled WGS sequence"/>
</dbReference>
<dbReference type="InterPro" id="IPR027806">
    <property type="entry name" value="HARBI1_dom"/>
</dbReference>
<comment type="cofactor">
    <cofactor evidence="1">
        <name>a divalent metal cation</name>
        <dbReference type="ChEBI" id="CHEBI:60240"/>
    </cofactor>
</comment>
<dbReference type="RefSeq" id="WP_162466492.1">
    <property type="nucleotide sequence ID" value="NZ_WIXO01000001.1"/>
</dbReference>
<organism evidence="4 5">
    <name type="scientific">Streptomyces taklimakanensis</name>
    <dbReference type="NCBI Taxonomy" id="2569853"/>
    <lineage>
        <taxon>Bacteria</taxon>
        <taxon>Bacillati</taxon>
        <taxon>Actinomycetota</taxon>
        <taxon>Actinomycetes</taxon>
        <taxon>Kitasatosporales</taxon>
        <taxon>Streptomycetaceae</taxon>
        <taxon>Streptomyces</taxon>
    </lineage>
</organism>
<feature type="domain" description="DDE Tnp4" evidence="3">
    <location>
        <begin position="111"/>
        <end position="258"/>
    </location>
</feature>
<name>A0A6G2BGW0_9ACTN</name>
<dbReference type="GO" id="GO:0046872">
    <property type="term" value="F:metal ion binding"/>
    <property type="evidence" value="ECO:0007669"/>
    <property type="project" value="UniProtKB-KW"/>
</dbReference>
<sequence length="264" mass="28784">MPVHPSGVDVSSSALRFLSAKLRQRRRELGTRWRRLSAGRQALLTLAHLRNGHPPPASGRGHPHARLAAGFGIGTTTAYRYITEAVEVLAALAPTLADAARAASSKAFVLLDGTLLPIDRIAADRPFHSGKHKRHGMNVQVLADPFGRLLWVSPALPGAVHDVRAAREHGIIDALAEVGITCWADKGYRGVGRTVRTPCWGRWETLSTGQQAVNRSHAKIRALVEQAMATLKSWRLLRRLRCSTTRITGLVQAVLTLHLASSER</sequence>
<proteinExistence type="predicted"/>
<accession>A0A6G2BGW0</accession>